<organism evidence="1 2">
    <name type="scientific">Fusarium decemcellulare</name>
    <dbReference type="NCBI Taxonomy" id="57161"/>
    <lineage>
        <taxon>Eukaryota</taxon>
        <taxon>Fungi</taxon>
        <taxon>Dikarya</taxon>
        <taxon>Ascomycota</taxon>
        <taxon>Pezizomycotina</taxon>
        <taxon>Sordariomycetes</taxon>
        <taxon>Hypocreomycetidae</taxon>
        <taxon>Hypocreales</taxon>
        <taxon>Nectriaceae</taxon>
        <taxon>Fusarium</taxon>
        <taxon>Fusarium decemcellulare species complex</taxon>
    </lineage>
</organism>
<keyword evidence="2" id="KW-1185">Reference proteome</keyword>
<sequence length="165" mass="18635">MWRAVSQRGSMACSTRIPRTNIVTPISAQVRTMVDQTEKAFKKPAALDKPAPVSQKHDPQPTESEVDVAADRSRIDPIHRQNPTESQEDIMADPVYLIKSSSNMTDSGGFIKVPTPEEEERMRKAAEDSQRRREEARKKREMEEAMKKAEEESQNRRRRGGGSAA</sequence>
<dbReference type="Proteomes" id="UP001148629">
    <property type="component" value="Unassembled WGS sequence"/>
</dbReference>
<reference evidence="1" key="1">
    <citation type="submission" date="2022-08" db="EMBL/GenBank/DDBJ databases">
        <title>Genome Sequence of Fusarium decemcellulare.</title>
        <authorList>
            <person name="Buettner E."/>
        </authorList>
    </citation>
    <scope>NUCLEOTIDE SEQUENCE</scope>
    <source>
        <strain evidence="1">Babe19</strain>
    </source>
</reference>
<protein>
    <submittedName>
        <fullName evidence="1">Uncharacterized protein</fullName>
    </submittedName>
</protein>
<accession>A0ACC1SZR6</accession>
<dbReference type="EMBL" id="JANRMS010000018">
    <property type="protein sequence ID" value="KAJ3549631.1"/>
    <property type="molecule type" value="Genomic_DNA"/>
</dbReference>
<gene>
    <name evidence="1" type="ORF">NM208_g404</name>
</gene>
<comment type="caution">
    <text evidence="1">The sequence shown here is derived from an EMBL/GenBank/DDBJ whole genome shotgun (WGS) entry which is preliminary data.</text>
</comment>
<name>A0ACC1SZR6_9HYPO</name>
<evidence type="ECO:0000313" key="2">
    <source>
        <dbReference type="Proteomes" id="UP001148629"/>
    </source>
</evidence>
<evidence type="ECO:0000313" key="1">
    <source>
        <dbReference type="EMBL" id="KAJ3549631.1"/>
    </source>
</evidence>
<proteinExistence type="predicted"/>